<dbReference type="Gene3D" id="1.10.10.10">
    <property type="entry name" value="Winged helix-like DNA-binding domain superfamily/Winged helix DNA-binding domain"/>
    <property type="match status" value="1"/>
</dbReference>
<evidence type="ECO:0000256" key="2">
    <source>
        <dbReference type="PROSITE-ProRule" id="PRU01091"/>
    </source>
</evidence>
<dbReference type="CDD" id="cd00383">
    <property type="entry name" value="trans_reg_C"/>
    <property type="match status" value="1"/>
</dbReference>
<dbReference type="GO" id="GO:0006355">
    <property type="term" value="P:regulation of DNA-templated transcription"/>
    <property type="evidence" value="ECO:0007669"/>
    <property type="project" value="InterPro"/>
</dbReference>
<proteinExistence type="predicted"/>
<keyword evidence="1 2" id="KW-0238">DNA-binding</keyword>
<dbReference type="AlphaFoldDB" id="A0A329TX20"/>
<protein>
    <submittedName>
        <fullName evidence="4">DNA-binding response regulator</fullName>
    </submittedName>
</protein>
<dbReference type="GO" id="GO:0000160">
    <property type="term" value="P:phosphorelay signal transduction system"/>
    <property type="evidence" value="ECO:0007669"/>
    <property type="project" value="InterPro"/>
</dbReference>
<accession>A0A329TX20</accession>
<evidence type="ECO:0000259" key="3">
    <source>
        <dbReference type="PROSITE" id="PS51755"/>
    </source>
</evidence>
<evidence type="ECO:0000313" key="4">
    <source>
        <dbReference type="EMBL" id="RAW54647.1"/>
    </source>
</evidence>
<organism evidence="4 5">
    <name type="scientific">Faecalibacterium prausnitzii</name>
    <dbReference type="NCBI Taxonomy" id="853"/>
    <lineage>
        <taxon>Bacteria</taxon>
        <taxon>Bacillati</taxon>
        <taxon>Bacillota</taxon>
        <taxon>Clostridia</taxon>
        <taxon>Eubacteriales</taxon>
        <taxon>Oscillospiraceae</taxon>
        <taxon>Faecalibacterium</taxon>
    </lineage>
</organism>
<dbReference type="InterPro" id="IPR016032">
    <property type="entry name" value="Sig_transdc_resp-reg_C-effctor"/>
</dbReference>
<evidence type="ECO:0000313" key="5">
    <source>
        <dbReference type="Proteomes" id="UP000251281"/>
    </source>
</evidence>
<dbReference type="InterPro" id="IPR036388">
    <property type="entry name" value="WH-like_DNA-bd_sf"/>
</dbReference>
<dbReference type="PROSITE" id="PS51755">
    <property type="entry name" value="OMPR_PHOB"/>
    <property type="match status" value="1"/>
</dbReference>
<dbReference type="Proteomes" id="UP000251281">
    <property type="component" value="Unassembled WGS sequence"/>
</dbReference>
<dbReference type="InterPro" id="IPR001867">
    <property type="entry name" value="OmpR/PhoB-type_DNA-bd"/>
</dbReference>
<dbReference type="EMBL" id="PRLD01000022">
    <property type="protein sequence ID" value="RAW54647.1"/>
    <property type="molecule type" value="Genomic_DNA"/>
</dbReference>
<dbReference type="Pfam" id="PF00486">
    <property type="entry name" value="Trans_reg_C"/>
    <property type="match status" value="1"/>
</dbReference>
<feature type="domain" description="OmpR/PhoB-type" evidence="3">
    <location>
        <begin position="33"/>
        <end position="132"/>
    </location>
</feature>
<comment type="caution">
    <text evidence="4">The sequence shown here is derived from an EMBL/GenBank/DDBJ whole genome shotgun (WGS) entry which is preliminary data.</text>
</comment>
<sequence>MQKIEVVVRITKDHCPPQEQTIFEWVDLMRNPTDVLRSPDLGINLEHHRVFKHGTEVYMSRYEYGVLSLMAQHPGKLFTKEQIFEAVWHKDSESYLRAVTSTIGRIRQKIEDDKDHPRYIKTVSNIGYQFVPSSESVRSNRNL</sequence>
<evidence type="ECO:0000256" key="1">
    <source>
        <dbReference type="ARBA" id="ARBA00023125"/>
    </source>
</evidence>
<dbReference type="RefSeq" id="WP_112091917.1">
    <property type="nucleotide sequence ID" value="NZ_PRLD01000022.1"/>
</dbReference>
<dbReference type="GO" id="GO:0003677">
    <property type="term" value="F:DNA binding"/>
    <property type="evidence" value="ECO:0007669"/>
    <property type="project" value="UniProtKB-UniRule"/>
</dbReference>
<dbReference type="SUPFAM" id="SSF46894">
    <property type="entry name" value="C-terminal effector domain of the bipartite response regulators"/>
    <property type="match status" value="1"/>
</dbReference>
<gene>
    <name evidence="4" type="ORF">C4N24_14000</name>
</gene>
<feature type="DNA-binding region" description="OmpR/PhoB-type" evidence="2">
    <location>
        <begin position="33"/>
        <end position="132"/>
    </location>
</feature>
<reference evidence="4 5" key="1">
    <citation type="submission" date="2018-02" db="EMBL/GenBank/DDBJ databases">
        <title>Complete genome sequencing of Faecalibacterium prausnitzii strains isolated from the human gut.</title>
        <authorList>
            <person name="Fitzgerald B.C."/>
            <person name="Shkoporov A.N."/>
            <person name="Ross P.R."/>
            <person name="Hill C."/>
        </authorList>
    </citation>
    <scope>NUCLEOTIDE SEQUENCE [LARGE SCALE GENOMIC DNA]</scope>
    <source>
        <strain evidence="4 5">APC923/51-1</strain>
    </source>
</reference>
<name>A0A329TX20_9FIRM</name>
<dbReference type="SMART" id="SM00862">
    <property type="entry name" value="Trans_reg_C"/>
    <property type="match status" value="1"/>
</dbReference>